<feature type="active site" description="Proton acceptor" evidence="5 6">
    <location>
        <position position="183"/>
    </location>
</feature>
<dbReference type="InterPro" id="IPR005122">
    <property type="entry name" value="Uracil-DNA_glycosylase-like"/>
</dbReference>
<dbReference type="PANTHER" id="PTHR11264">
    <property type="entry name" value="URACIL-DNA GLYCOSYLASE"/>
    <property type="match status" value="1"/>
</dbReference>
<dbReference type="EMBL" id="JBEFKJ010000008">
    <property type="protein sequence ID" value="KAL2044980.1"/>
    <property type="molecule type" value="Genomic_DNA"/>
</dbReference>
<evidence type="ECO:0000256" key="2">
    <source>
        <dbReference type="ARBA" id="ARBA00022763"/>
    </source>
</evidence>
<dbReference type="CDD" id="cd10027">
    <property type="entry name" value="UDG-F1-like"/>
    <property type="match status" value="1"/>
</dbReference>
<dbReference type="NCBIfam" id="NF003589">
    <property type="entry name" value="PRK05254.1-2"/>
    <property type="match status" value="1"/>
</dbReference>
<dbReference type="NCBIfam" id="NF003592">
    <property type="entry name" value="PRK05254.1-5"/>
    <property type="match status" value="1"/>
</dbReference>
<evidence type="ECO:0000313" key="10">
    <source>
        <dbReference type="EMBL" id="KAL2044980.1"/>
    </source>
</evidence>
<dbReference type="HAMAP" id="MF_00148">
    <property type="entry name" value="UDG"/>
    <property type="match status" value="1"/>
</dbReference>
<dbReference type="InterPro" id="IPR002043">
    <property type="entry name" value="UDG_fam1"/>
</dbReference>
<keyword evidence="5" id="KW-0496">Mitochondrion</keyword>
<name>A0ABR4AHP7_9LECA</name>
<evidence type="ECO:0000256" key="5">
    <source>
        <dbReference type="HAMAP-Rule" id="MF_03166"/>
    </source>
</evidence>
<dbReference type="NCBIfam" id="NF003588">
    <property type="entry name" value="PRK05254.1-1"/>
    <property type="match status" value="1"/>
</dbReference>
<comment type="function">
    <text evidence="5 7">Excises uracil residues from the DNA which can arise as a result of misincorporation of dUMP residues by DNA polymerase or due to deamination of cytosine.</text>
</comment>
<dbReference type="Pfam" id="PF03167">
    <property type="entry name" value="UDG"/>
    <property type="match status" value="1"/>
</dbReference>
<keyword evidence="3 5" id="KW-0378">Hydrolase</keyword>
<evidence type="ECO:0000256" key="8">
    <source>
        <dbReference type="SAM" id="MobiDB-lite"/>
    </source>
</evidence>
<protein>
    <recommendedName>
        <fullName evidence="5 7">Uracil-DNA glycosylase</fullName>
        <shortName evidence="5">UDG</shortName>
        <ecNumber evidence="5 7">3.2.2.27</ecNumber>
    </recommendedName>
</protein>
<evidence type="ECO:0000313" key="11">
    <source>
        <dbReference type="Proteomes" id="UP001590950"/>
    </source>
</evidence>
<evidence type="ECO:0000256" key="7">
    <source>
        <dbReference type="RuleBase" id="RU003780"/>
    </source>
</evidence>
<dbReference type="SUPFAM" id="SSF52141">
    <property type="entry name" value="Uracil-DNA glycosylase-like"/>
    <property type="match status" value="1"/>
</dbReference>
<dbReference type="Proteomes" id="UP001590950">
    <property type="component" value="Unassembled WGS sequence"/>
</dbReference>
<organism evidence="10 11">
    <name type="scientific">Stereocaulon virgatum</name>
    <dbReference type="NCBI Taxonomy" id="373712"/>
    <lineage>
        <taxon>Eukaryota</taxon>
        <taxon>Fungi</taxon>
        <taxon>Dikarya</taxon>
        <taxon>Ascomycota</taxon>
        <taxon>Pezizomycotina</taxon>
        <taxon>Lecanoromycetes</taxon>
        <taxon>OSLEUM clade</taxon>
        <taxon>Lecanoromycetidae</taxon>
        <taxon>Lecanorales</taxon>
        <taxon>Lecanorineae</taxon>
        <taxon>Stereocaulaceae</taxon>
        <taxon>Stereocaulon</taxon>
    </lineage>
</organism>
<accession>A0ABR4AHP7</accession>
<evidence type="ECO:0000256" key="3">
    <source>
        <dbReference type="ARBA" id="ARBA00022801"/>
    </source>
</evidence>
<evidence type="ECO:0000259" key="9">
    <source>
        <dbReference type="SMART" id="SM00986"/>
    </source>
</evidence>
<dbReference type="SMART" id="SM00987">
    <property type="entry name" value="UreE_C"/>
    <property type="match status" value="1"/>
</dbReference>
<comment type="caution">
    <text evidence="10">The sequence shown here is derived from an EMBL/GenBank/DDBJ whole genome shotgun (WGS) entry which is preliminary data.</text>
</comment>
<dbReference type="InterPro" id="IPR036895">
    <property type="entry name" value="Uracil-DNA_glycosylase-like_sf"/>
</dbReference>
<feature type="compositionally biased region" description="Low complexity" evidence="8">
    <location>
        <begin position="11"/>
        <end position="66"/>
    </location>
</feature>
<comment type="catalytic activity">
    <reaction evidence="5 7">
        <text>Hydrolyzes single-stranded DNA or mismatched double-stranded DNA and polynucleotides, releasing free uracil.</text>
        <dbReference type="EC" id="3.2.2.27"/>
    </reaction>
</comment>
<evidence type="ECO:0000256" key="4">
    <source>
        <dbReference type="ARBA" id="ARBA00023204"/>
    </source>
</evidence>
<dbReference type="PROSITE" id="PS00130">
    <property type="entry name" value="U_DNA_GLYCOSYLASE"/>
    <property type="match status" value="1"/>
</dbReference>
<dbReference type="NCBIfam" id="TIGR00628">
    <property type="entry name" value="ung"/>
    <property type="match status" value="1"/>
</dbReference>
<dbReference type="InterPro" id="IPR018085">
    <property type="entry name" value="Ura-DNA_Glyclase_AS"/>
</dbReference>
<dbReference type="PANTHER" id="PTHR11264:SF0">
    <property type="entry name" value="URACIL-DNA GLYCOSYLASE"/>
    <property type="match status" value="1"/>
</dbReference>
<feature type="domain" description="Uracil-DNA glycosylase-like" evidence="9">
    <location>
        <begin position="168"/>
        <end position="332"/>
    </location>
</feature>
<gene>
    <name evidence="5" type="primary">UNG1</name>
    <name evidence="10" type="ORF">N7G274_002755</name>
</gene>
<keyword evidence="4 5" id="KW-0234">DNA repair</keyword>
<keyword evidence="5" id="KW-0539">Nucleus</keyword>
<keyword evidence="2 5" id="KW-0227">DNA damage</keyword>
<comment type="similarity">
    <text evidence="1 5 7">Belongs to the uracil-DNA glycosylase (UDG) superfamily. UNG family.</text>
</comment>
<dbReference type="Gene3D" id="3.40.470.10">
    <property type="entry name" value="Uracil-DNA glycosylase-like domain"/>
    <property type="match status" value="1"/>
</dbReference>
<dbReference type="EC" id="3.2.2.27" evidence="5 7"/>
<dbReference type="SMART" id="SM00986">
    <property type="entry name" value="UDG"/>
    <property type="match status" value="1"/>
</dbReference>
<dbReference type="NCBIfam" id="NF003591">
    <property type="entry name" value="PRK05254.1-4"/>
    <property type="match status" value="1"/>
</dbReference>
<proteinExistence type="inferred from homology"/>
<feature type="region of interest" description="Disordered" evidence="8">
    <location>
        <begin position="1"/>
        <end position="66"/>
    </location>
</feature>
<evidence type="ECO:0000256" key="1">
    <source>
        <dbReference type="ARBA" id="ARBA00008184"/>
    </source>
</evidence>
<reference evidence="10 11" key="1">
    <citation type="submission" date="2024-09" db="EMBL/GenBank/DDBJ databases">
        <title>Rethinking Asexuality: The Enigmatic Case of Functional Sexual Genes in Lepraria (Stereocaulaceae).</title>
        <authorList>
            <person name="Doellman M."/>
            <person name="Sun Y."/>
            <person name="Barcenas-Pena A."/>
            <person name="Lumbsch H.T."/>
            <person name="Grewe F."/>
        </authorList>
    </citation>
    <scope>NUCLEOTIDE SEQUENCE [LARGE SCALE GENOMIC DNA]</scope>
    <source>
        <strain evidence="10 11">Mercado 3170</strain>
    </source>
</reference>
<comment type="subcellular location">
    <subcellularLocation>
        <location evidence="5">Mitochondrion</location>
    </subcellularLocation>
    <subcellularLocation>
        <location evidence="5">Nucleus</location>
    </subcellularLocation>
</comment>
<sequence>MSAPLKRKAADIAASSAKKPKANASITSFFSTPATTSKPAAAAASSTISSPVSSSPTTAKHDTLSGSTASATATATTASVFTAASTSTSAAAAPAPKFDKAKWVEKLTPEQKDLLALEIQSLDESWLAHLKDDVVSKDFLDLKRFLKKEHEAGKKIFPPASDVYSWSRHTPLNTVKVVILGQDPYHGPNQAHGLCFSVRPPTPAPPSLANIYKLLKKEYDTFSPPPNRGGLLTPWADRGVLLLNTCLTVRAHEANSHANQGWEKFTQKVIDIVAKKRTNGVVFLAWGSPAAKRVSKVDKVRHCVLQSVHPSPLSAARGFFDCGHFRKTNEWLKQRYGEDGEIDWNLDVAPEKAGV</sequence>
<keyword evidence="11" id="KW-1185">Reference proteome</keyword>
<evidence type="ECO:0000256" key="6">
    <source>
        <dbReference type="PROSITE-ProRule" id="PRU10072"/>
    </source>
</evidence>